<evidence type="ECO:0000313" key="6">
    <source>
        <dbReference type="EMBL" id="CAA7197503.1"/>
    </source>
</evidence>
<proteinExistence type="predicted"/>
<feature type="domain" description="Core-binding (CB)" evidence="5">
    <location>
        <begin position="109"/>
        <end position="203"/>
    </location>
</feature>
<evidence type="ECO:0000256" key="4">
    <source>
        <dbReference type="PROSITE-ProRule" id="PRU01248"/>
    </source>
</evidence>
<dbReference type="InterPro" id="IPR010998">
    <property type="entry name" value="Integrase_recombinase_N"/>
</dbReference>
<dbReference type="Proteomes" id="UP000445144">
    <property type="component" value="Unassembled WGS sequence"/>
</dbReference>
<gene>
    <name evidence="6" type="ORF">CHRY9293_03568</name>
</gene>
<dbReference type="AlphaFoldDB" id="A0A6N4XCU3"/>
<dbReference type="InterPro" id="IPR044068">
    <property type="entry name" value="CB"/>
</dbReference>
<evidence type="ECO:0000256" key="1">
    <source>
        <dbReference type="ARBA" id="ARBA00022908"/>
    </source>
</evidence>
<dbReference type="PROSITE" id="PS51900">
    <property type="entry name" value="CB"/>
    <property type="match status" value="1"/>
</dbReference>
<evidence type="ECO:0000313" key="7">
    <source>
        <dbReference type="Proteomes" id="UP000445144"/>
    </source>
</evidence>
<name>A0A6N4XCU3_9FLAO</name>
<evidence type="ECO:0000256" key="2">
    <source>
        <dbReference type="ARBA" id="ARBA00023125"/>
    </source>
</evidence>
<dbReference type="InterPro" id="IPR035386">
    <property type="entry name" value="Arm-DNA-bind_5"/>
</dbReference>
<dbReference type="GO" id="GO:0003677">
    <property type="term" value="F:DNA binding"/>
    <property type="evidence" value="ECO:0007669"/>
    <property type="project" value="UniProtKB-UniRule"/>
</dbReference>
<accession>A0A6N4XCU3</accession>
<keyword evidence="1" id="KW-0229">DNA integration</keyword>
<keyword evidence="7" id="KW-1185">Reference proteome</keyword>
<dbReference type="Gene3D" id="1.10.150.130">
    <property type="match status" value="1"/>
</dbReference>
<sequence length="432" mass="50828">MLKYAVSFSIKDNKQDLPTPIRLRVTFNNIRLELYVSVSVKPSEWNGKSQRLLNRKDPRNKEISNSECLVEEIFKEFDVFNKRFPTSQELKLSFAKKSGKTKNNKTKDLTFVEVINKYIDEKKVSKQWTEGTLKKYIKLRNHVIGFNKSLLTNNMDEIAIRDMMKYFSTSPIDIRSGNKREPHRNTTIRRNIEDYLRILKWASKKGLYSGTTYEDFEQRFKGTQQKLAELVYLEWEELMDLLEKDFGVKKYLERVRDVFCFCCFSSLRYSDVSKLKKTDIRDGYFLIASEKTTDPLSIDLNKYSKAILDKYEDVELPNGLALPIISMAKTNEYLKEIGEIMEFNTPIKDHYFIGNKSYEEVYLKKNVLSTHAARRTFVINSLRLGIPVEVIIKWTGHKDFKALRPYVKIVDDLKRSEMDKFNITPSFTPRNK</sequence>
<dbReference type="GO" id="GO:0015074">
    <property type="term" value="P:DNA integration"/>
    <property type="evidence" value="ECO:0007669"/>
    <property type="project" value="UniProtKB-KW"/>
</dbReference>
<keyword evidence="3" id="KW-0233">DNA recombination</keyword>
<dbReference type="CDD" id="cd01185">
    <property type="entry name" value="INTN1_C_like"/>
    <property type="match status" value="1"/>
</dbReference>
<evidence type="ECO:0000256" key="3">
    <source>
        <dbReference type="ARBA" id="ARBA00023172"/>
    </source>
</evidence>
<reference evidence="6 7" key="1">
    <citation type="submission" date="2020-01" db="EMBL/GenBank/DDBJ databases">
        <authorList>
            <person name="Rodrigo-Torres L."/>
            <person name="Arahal R. D."/>
            <person name="Lucena T."/>
        </authorList>
    </citation>
    <scope>NUCLEOTIDE SEQUENCE [LARGE SCALE GENOMIC DNA]</scope>
    <source>
        <strain evidence="6 7">CECT 9293</strain>
    </source>
</reference>
<keyword evidence="2 4" id="KW-0238">DNA-binding</keyword>
<dbReference type="Pfam" id="PF17293">
    <property type="entry name" value="Arm-DNA-bind_5"/>
    <property type="match status" value="1"/>
</dbReference>
<dbReference type="InterPro" id="IPR013762">
    <property type="entry name" value="Integrase-like_cat_sf"/>
</dbReference>
<organism evidence="6 7">
    <name type="scientific">Chryseobacterium potabilaquae</name>
    <dbReference type="NCBI Taxonomy" id="2675057"/>
    <lineage>
        <taxon>Bacteria</taxon>
        <taxon>Pseudomonadati</taxon>
        <taxon>Bacteroidota</taxon>
        <taxon>Flavobacteriia</taxon>
        <taxon>Flavobacteriales</taxon>
        <taxon>Weeksellaceae</taxon>
        <taxon>Chryseobacterium group</taxon>
        <taxon>Chryseobacterium</taxon>
    </lineage>
</organism>
<protein>
    <recommendedName>
        <fullName evidence="5">Core-binding (CB) domain-containing protein</fullName>
    </recommendedName>
</protein>
<dbReference type="GO" id="GO:0006310">
    <property type="term" value="P:DNA recombination"/>
    <property type="evidence" value="ECO:0007669"/>
    <property type="project" value="UniProtKB-KW"/>
</dbReference>
<dbReference type="RefSeq" id="WP_162034158.1">
    <property type="nucleotide sequence ID" value="NZ_CACVBR010000059.1"/>
</dbReference>
<dbReference type="EMBL" id="CACVBR010000059">
    <property type="protein sequence ID" value="CAA7197503.1"/>
    <property type="molecule type" value="Genomic_DNA"/>
</dbReference>
<evidence type="ECO:0000259" key="5">
    <source>
        <dbReference type="PROSITE" id="PS51900"/>
    </source>
</evidence>
<dbReference type="InterPro" id="IPR011010">
    <property type="entry name" value="DNA_brk_join_enz"/>
</dbReference>
<dbReference type="Gene3D" id="1.10.443.10">
    <property type="entry name" value="Intergrase catalytic core"/>
    <property type="match status" value="1"/>
</dbReference>
<dbReference type="SUPFAM" id="SSF56349">
    <property type="entry name" value="DNA breaking-rejoining enzymes"/>
    <property type="match status" value="1"/>
</dbReference>